<dbReference type="RefSeq" id="WP_126791402.1">
    <property type="nucleotide sequence ID" value="NZ_CP060720.1"/>
</dbReference>
<reference evidence="2 3" key="1">
    <citation type="submission" date="2017-05" db="EMBL/GenBank/DDBJ databases">
        <title>Vagococcus spp. assemblies.</title>
        <authorList>
            <person name="Gulvik C.A."/>
        </authorList>
    </citation>
    <scope>NUCLEOTIDE SEQUENCE [LARGE SCALE GENOMIC DNA]</scope>
    <source>
        <strain evidence="2 3">SS1714</strain>
    </source>
</reference>
<dbReference type="SUPFAM" id="SSF55729">
    <property type="entry name" value="Acyl-CoA N-acyltransferases (Nat)"/>
    <property type="match status" value="1"/>
</dbReference>
<dbReference type="GO" id="GO:0016747">
    <property type="term" value="F:acyltransferase activity, transferring groups other than amino-acyl groups"/>
    <property type="evidence" value="ECO:0007669"/>
    <property type="project" value="InterPro"/>
</dbReference>
<evidence type="ECO:0000259" key="1">
    <source>
        <dbReference type="PROSITE" id="PS51186"/>
    </source>
</evidence>
<dbReference type="InterPro" id="IPR000182">
    <property type="entry name" value="GNAT_dom"/>
</dbReference>
<gene>
    <name evidence="2" type="ORF">CBF28_02025</name>
</gene>
<keyword evidence="2" id="KW-0808">Transferase</keyword>
<dbReference type="CDD" id="cd04301">
    <property type="entry name" value="NAT_SF"/>
    <property type="match status" value="1"/>
</dbReference>
<evidence type="ECO:0000313" key="3">
    <source>
        <dbReference type="Proteomes" id="UP000288028"/>
    </source>
</evidence>
<evidence type="ECO:0000313" key="2">
    <source>
        <dbReference type="EMBL" id="RSU16327.1"/>
    </source>
</evidence>
<sequence>MKFEKTFQPKEEDIKQLRQLLSTYNQANFETDEFEEFAIYAKEDEEIIGGINGEIFGQWMDIEYLVIEEQFRDQHLGSSLLEQAEALAKEKNCRYIFLTTFGFQGKDYYPKFGFNEVYFRKNFPMTGTEHYFIKEL</sequence>
<dbReference type="Gene3D" id="3.40.630.30">
    <property type="match status" value="1"/>
</dbReference>
<accession>A0A430B7V2</accession>
<name>A0A430B7V2_9ENTE</name>
<dbReference type="AlphaFoldDB" id="A0A430B7V2"/>
<comment type="caution">
    <text evidence="2">The sequence shown here is derived from an EMBL/GenBank/DDBJ whole genome shotgun (WGS) entry which is preliminary data.</text>
</comment>
<dbReference type="Proteomes" id="UP000288028">
    <property type="component" value="Unassembled WGS sequence"/>
</dbReference>
<dbReference type="OrthoDB" id="9787920at2"/>
<dbReference type="EMBL" id="NGKB01000002">
    <property type="protein sequence ID" value="RSU16327.1"/>
    <property type="molecule type" value="Genomic_DNA"/>
</dbReference>
<proteinExistence type="predicted"/>
<dbReference type="InterPro" id="IPR016181">
    <property type="entry name" value="Acyl_CoA_acyltransferase"/>
</dbReference>
<dbReference type="GeneID" id="95580582"/>
<dbReference type="PROSITE" id="PS51186">
    <property type="entry name" value="GNAT"/>
    <property type="match status" value="1"/>
</dbReference>
<protein>
    <submittedName>
        <fullName evidence="2">N-acetyltransferase</fullName>
    </submittedName>
</protein>
<organism evidence="2 3">
    <name type="scientific">Vagococcus carniphilus</name>
    <dbReference type="NCBI Taxonomy" id="218144"/>
    <lineage>
        <taxon>Bacteria</taxon>
        <taxon>Bacillati</taxon>
        <taxon>Bacillota</taxon>
        <taxon>Bacilli</taxon>
        <taxon>Lactobacillales</taxon>
        <taxon>Enterococcaceae</taxon>
        <taxon>Vagococcus</taxon>
    </lineage>
</organism>
<keyword evidence="3" id="KW-1185">Reference proteome</keyword>
<feature type="domain" description="N-acetyltransferase" evidence="1">
    <location>
        <begin position="4"/>
        <end position="136"/>
    </location>
</feature>
<dbReference type="Pfam" id="PF00583">
    <property type="entry name" value="Acetyltransf_1"/>
    <property type="match status" value="1"/>
</dbReference>